<reference evidence="1 2" key="1">
    <citation type="submission" date="2019-09" db="EMBL/GenBank/DDBJ databases">
        <title>Draft genome of the ectomycorrhizal ascomycete Sphaerosporella brunnea.</title>
        <authorList>
            <consortium name="DOE Joint Genome Institute"/>
            <person name="Benucci G.M."/>
            <person name="Marozzi G."/>
            <person name="Antonielli L."/>
            <person name="Sanchez S."/>
            <person name="Marco P."/>
            <person name="Wang X."/>
            <person name="Falini L.B."/>
            <person name="Barry K."/>
            <person name="Haridas S."/>
            <person name="Lipzen A."/>
            <person name="Labutti K."/>
            <person name="Grigoriev I.V."/>
            <person name="Murat C."/>
            <person name="Martin F."/>
            <person name="Albertini E."/>
            <person name="Donnini D."/>
            <person name="Bonito G."/>
        </authorList>
    </citation>
    <scope>NUCLEOTIDE SEQUENCE [LARGE SCALE GENOMIC DNA]</scope>
    <source>
        <strain evidence="1 2">Sb_GMNB300</strain>
    </source>
</reference>
<proteinExistence type="predicted"/>
<dbReference type="Proteomes" id="UP000326924">
    <property type="component" value="Unassembled WGS sequence"/>
</dbReference>
<accession>A0A5J5ED03</accession>
<dbReference type="EMBL" id="VXIS01000440">
    <property type="protein sequence ID" value="KAA8893452.1"/>
    <property type="molecule type" value="Genomic_DNA"/>
</dbReference>
<evidence type="ECO:0000313" key="1">
    <source>
        <dbReference type="EMBL" id="KAA8893452.1"/>
    </source>
</evidence>
<comment type="caution">
    <text evidence="1">The sequence shown here is derived from an EMBL/GenBank/DDBJ whole genome shotgun (WGS) entry which is preliminary data.</text>
</comment>
<sequence>MSYVIACLVAQDSLHSFRTVQMLLEAGAQLTETRWLTIIKTGNHQLFSQLAQNVPRAQPNLLGKPSPTPTECVRTLVDAKVPAGADQDAMWVDRVLRHSTGDTDRMAYYWNWMARKLLAEIKRTGRL</sequence>
<protein>
    <submittedName>
        <fullName evidence="1">Uncharacterized protein</fullName>
    </submittedName>
</protein>
<dbReference type="AlphaFoldDB" id="A0A5J5ED03"/>
<dbReference type="InParanoid" id="A0A5J5ED03"/>
<name>A0A5J5ED03_9PEZI</name>
<keyword evidence="2" id="KW-1185">Reference proteome</keyword>
<gene>
    <name evidence="1" type="ORF">FN846DRAFT_914017</name>
</gene>
<organism evidence="1 2">
    <name type="scientific">Sphaerosporella brunnea</name>
    <dbReference type="NCBI Taxonomy" id="1250544"/>
    <lineage>
        <taxon>Eukaryota</taxon>
        <taxon>Fungi</taxon>
        <taxon>Dikarya</taxon>
        <taxon>Ascomycota</taxon>
        <taxon>Pezizomycotina</taxon>
        <taxon>Pezizomycetes</taxon>
        <taxon>Pezizales</taxon>
        <taxon>Pyronemataceae</taxon>
        <taxon>Sphaerosporella</taxon>
    </lineage>
</organism>
<evidence type="ECO:0000313" key="2">
    <source>
        <dbReference type="Proteomes" id="UP000326924"/>
    </source>
</evidence>